<dbReference type="Proteomes" id="UP000005237">
    <property type="component" value="Unassembled WGS sequence"/>
</dbReference>
<evidence type="ECO:0000313" key="2">
    <source>
        <dbReference type="Proteomes" id="UP000005237"/>
    </source>
</evidence>
<dbReference type="EnsemblMetazoa" id="CJA20714.1">
    <property type="protein sequence ID" value="CJA20714.1"/>
    <property type="gene ID" value="WBGene00176286"/>
</dbReference>
<accession>A0A8R1I6Y7</accession>
<dbReference type="AlphaFoldDB" id="A0A8R1I6Y7"/>
<keyword evidence="2" id="KW-1185">Reference proteome</keyword>
<evidence type="ECO:0000313" key="1">
    <source>
        <dbReference type="EnsemblMetazoa" id="CJA20714.1"/>
    </source>
</evidence>
<protein>
    <submittedName>
        <fullName evidence="1">Uncharacterized protein</fullName>
    </submittedName>
</protein>
<sequence>MSLSSRSDFFLNLSNRKLPQVKVRKAKARNVFSPSHAFGLRPFKIKKTAWERENTLVGEITPGSSQQDGGWH</sequence>
<proteinExistence type="predicted"/>
<name>A0A8R1I6Y7_CAEJA</name>
<reference evidence="1" key="2">
    <citation type="submission" date="2022-06" db="UniProtKB">
        <authorList>
            <consortium name="EnsemblMetazoa"/>
        </authorList>
    </citation>
    <scope>IDENTIFICATION</scope>
    <source>
        <strain evidence="1">DF5081</strain>
    </source>
</reference>
<organism evidence="1 2">
    <name type="scientific">Caenorhabditis japonica</name>
    <dbReference type="NCBI Taxonomy" id="281687"/>
    <lineage>
        <taxon>Eukaryota</taxon>
        <taxon>Metazoa</taxon>
        <taxon>Ecdysozoa</taxon>
        <taxon>Nematoda</taxon>
        <taxon>Chromadorea</taxon>
        <taxon>Rhabditida</taxon>
        <taxon>Rhabditina</taxon>
        <taxon>Rhabditomorpha</taxon>
        <taxon>Rhabditoidea</taxon>
        <taxon>Rhabditidae</taxon>
        <taxon>Peloderinae</taxon>
        <taxon>Caenorhabditis</taxon>
    </lineage>
</organism>
<reference evidence="2" key="1">
    <citation type="submission" date="2010-08" db="EMBL/GenBank/DDBJ databases">
        <authorList>
            <consortium name="Caenorhabditis japonica Sequencing Consortium"/>
            <person name="Wilson R.K."/>
        </authorList>
    </citation>
    <scope>NUCLEOTIDE SEQUENCE [LARGE SCALE GENOMIC DNA]</scope>
    <source>
        <strain evidence="2">DF5081</strain>
    </source>
</reference>